<dbReference type="InterPro" id="IPR002789">
    <property type="entry name" value="HerA_central"/>
</dbReference>
<dbReference type="PANTHER" id="PTHR42957">
    <property type="entry name" value="HELICASE MJ1565-RELATED"/>
    <property type="match status" value="1"/>
</dbReference>
<dbReference type="EMBL" id="LAZR01021728">
    <property type="protein sequence ID" value="KKL84334.1"/>
    <property type="molecule type" value="Genomic_DNA"/>
</dbReference>
<comment type="caution">
    <text evidence="2">The sequence shown here is derived from an EMBL/GenBank/DDBJ whole genome shotgun (WGS) entry which is preliminary data.</text>
</comment>
<dbReference type="Gene3D" id="3.40.50.300">
    <property type="entry name" value="P-loop containing nucleotide triphosphate hydrolases"/>
    <property type="match status" value="2"/>
</dbReference>
<evidence type="ECO:0000259" key="1">
    <source>
        <dbReference type="Pfam" id="PF01935"/>
    </source>
</evidence>
<proteinExistence type="predicted"/>
<reference evidence="2" key="1">
    <citation type="journal article" date="2015" name="Nature">
        <title>Complex archaea that bridge the gap between prokaryotes and eukaryotes.</title>
        <authorList>
            <person name="Spang A."/>
            <person name="Saw J.H."/>
            <person name="Jorgensen S.L."/>
            <person name="Zaremba-Niedzwiedzka K."/>
            <person name="Martijn J."/>
            <person name="Lind A.E."/>
            <person name="van Eijk R."/>
            <person name="Schleper C."/>
            <person name="Guy L."/>
            <person name="Ettema T.J."/>
        </authorList>
    </citation>
    <scope>NUCLEOTIDE SEQUENCE</scope>
</reference>
<feature type="domain" description="Helicase HerA central" evidence="1">
    <location>
        <begin position="157"/>
        <end position="378"/>
    </location>
</feature>
<protein>
    <recommendedName>
        <fullName evidence="1">Helicase HerA central domain-containing protein</fullName>
    </recommendedName>
</protein>
<name>A0A0F9FD81_9ZZZZ</name>
<organism evidence="2">
    <name type="scientific">marine sediment metagenome</name>
    <dbReference type="NCBI Taxonomy" id="412755"/>
    <lineage>
        <taxon>unclassified sequences</taxon>
        <taxon>metagenomes</taxon>
        <taxon>ecological metagenomes</taxon>
    </lineage>
</organism>
<dbReference type="AlphaFoldDB" id="A0A0F9FD81"/>
<dbReference type="InterPro" id="IPR027417">
    <property type="entry name" value="P-loop_NTPase"/>
</dbReference>
<accession>A0A0F9FD81</accession>
<evidence type="ECO:0000313" key="2">
    <source>
        <dbReference type="EMBL" id="KKL84334.1"/>
    </source>
</evidence>
<feature type="non-terminal residue" evidence="2">
    <location>
        <position position="1"/>
    </location>
</feature>
<dbReference type="InterPro" id="IPR008571">
    <property type="entry name" value="HerA-like"/>
</dbReference>
<dbReference type="PANTHER" id="PTHR42957:SF1">
    <property type="entry name" value="HELICASE MJ1565-RELATED"/>
    <property type="match status" value="1"/>
</dbReference>
<sequence length="536" mass="60723">IKKNVKKINKGIKMSELGKNIGQFVSGSFTRLLLRQKSDQVFEIGQLLVAGYSSKDYVIYKINDLRHGSQIPNDSLELMAGYRLEREESSLMIFEPELRNYVLAQARPLIRVKVNPKTNKLEPLLPKTLPQFFDAVFEINNNHLKFLEESELDNPISLGNVRSGSKVLDTTISLEAKDVLTHHILIPATTGRGKSNLVKVILFNLMKNVECGMLVFDPHNEYYESLQLHPERKEYLRYYTPREHIDKIDLKFNVSVLTPRHIMGAIDLSIPQREALIVYHRRDRSNWVQNLFTGEIPQGVDARTMNALRRKVGILLNIEVSEDDDGIQIVEHGIYKLDGYESTVSEIIKFLKEGKTIVVDTSLFSGSEEIFIATIIVENLFNTYKRHKFKNELYNLPVVSIVLEEAPRLIGKKALTVSENIFGTIAKEGRKFNIGLIAITQLPSIIEREILANMNTKIILGNEMGPERKAIIESAAQDLSDDYQNIGSLDKGEAIITSNFSKFAVPIMIPLFEDLIKKTDKKGDSKIKRGSPGLDS</sequence>
<gene>
    <name evidence="2" type="ORF">LCGC14_1965780</name>
</gene>
<dbReference type="Pfam" id="PF01935">
    <property type="entry name" value="DUF87"/>
    <property type="match status" value="1"/>
</dbReference>
<dbReference type="SUPFAM" id="SSF52540">
    <property type="entry name" value="P-loop containing nucleoside triphosphate hydrolases"/>
    <property type="match status" value="1"/>
</dbReference>